<dbReference type="EMBL" id="GISG01177892">
    <property type="protein sequence ID" value="MBA4653190.1"/>
    <property type="molecule type" value="Transcribed_RNA"/>
</dbReference>
<accession>A0A7C8ZXP8</accession>
<organism evidence="1">
    <name type="scientific">Opuntia streptacantha</name>
    <name type="common">Prickly pear cactus</name>
    <name type="synonym">Opuntia cardona</name>
    <dbReference type="NCBI Taxonomy" id="393608"/>
    <lineage>
        <taxon>Eukaryota</taxon>
        <taxon>Viridiplantae</taxon>
        <taxon>Streptophyta</taxon>
        <taxon>Embryophyta</taxon>
        <taxon>Tracheophyta</taxon>
        <taxon>Spermatophyta</taxon>
        <taxon>Magnoliopsida</taxon>
        <taxon>eudicotyledons</taxon>
        <taxon>Gunneridae</taxon>
        <taxon>Pentapetalae</taxon>
        <taxon>Caryophyllales</taxon>
        <taxon>Cactineae</taxon>
        <taxon>Cactaceae</taxon>
        <taxon>Opuntioideae</taxon>
        <taxon>Opuntia</taxon>
    </lineage>
</organism>
<sequence>MRLKILFDTMSVPAVNVSMPLLQPVYELATSINDGQKKDLQQVEKAHQREAIGVSIYLCRSGHQKGEVSQVSPSVQFFKPGLFLCSLPGGLGVYACLLS</sequence>
<protein>
    <submittedName>
        <fullName evidence="1">Uncharacterized protein</fullName>
    </submittedName>
</protein>
<proteinExistence type="predicted"/>
<name>A0A7C8ZXP8_OPUST</name>
<reference evidence="1" key="2">
    <citation type="submission" date="2020-07" db="EMBL/GenBank/DDBJ databases">
        <authorList>
            <person name="Vera ALvarez R."/>
            <person name="Arias-Moreno D.M."/>
            <person name="Jimenez-Jacinto V."/>
            <person name="Jimenez-Bremont J.F."/>
            <person name="Swaminathan K."/>
            <person name="Moose S.P."/>
            <person name="Guerrero-Gonzalez M.L."/>
            <person name="Marino-Ramirez L."/>
            <person name="Landsman D."/>
            <person name="Rodriguez-Kessler M."/>
            <person name="Delgado-Sanchez P."/>
        </authorList>
    </citation>
    <scope>NUCLEOTIDE SEQUENCE</scope>
    <source>
        <tissue evidence="1">Cladode</tissue>
    </source>
</reference>
<reference evidence="1" key="1">
    <citation type="journal article" date="2013" name="J. Plant Res.">
        <title>Effect of fungi and light on seed germination of three Opuntia species from semiarid lands of central Mexico.</title>
        <authorList>
            <person name="Delgado-Sanchez P."/>
            <person name="Jimenez-Bremont J.F."/>
            <person name="Guerrero-Gonzalez Mde L."/>
            <person name="Flores J."/>
        </authorList>
    </citation>
    <scope>NUCLEOTIDE SEQUENCE</scope>
    <source>
        <tissue evidence="1">Cladode</tissue>
    </source>
</reference>
<dbReference type="AlphaFoldDB" id="A0A7C8ZXP8"/>
<evidence type="ECO:0000313" key="1">
    <source>
        <dbReference type="EMBL" id="MBA4653190.1"/>
    </source>
</evidence>